<organism evidence="1 2">
    <name type="scientific">Sphingobium rhizovicinum</name>
    <dbReference type="NCBI Taxonomy" id="432308"/>
    <lineage>
        <taxon>Bacteria</taxon>
        <taxon>Pseudomonadati</taxon>
        <taxon>Pseudomonadota</taxon>
        <taxon>Alphaproteobacteria</taxon>
        <taxon>Sphingomonadales</taxon>
        <taxon>Sphingomonadaceae</taxon>
        <taxon>Sphingobium</taxon>
    </lineage>
</organism>
<sequence>MADATTARSDDASRNEELRLSDVSTICGLIGQADRYCMSAERHQSRAFRGFRSIYQKSYDAVREGHLGLLDAVPDGSDRDLVILAGHACLMADQIKDMDVGDNADAARLLSAVHTALISISGSIAGRFPAEVKEVAALWPELGQSIRNDVAVMRDMIADREGR</sequence>
<gene>
    <name evidence="1" type="ORF">ACFOKF_16445</name>
</gene>
<keyword evidence="2" id="KW-1185">Reference proteome</keyword>
<dbReference type="RefSeq" id="WP_380797003.1">
    <property type="nucleotide sequence ID" value="NZ_JBHRVU010000004.1"/>
</dbReference>
<comment type="caution">
    <text evidence="1">The sequence shown here is derived from an EMBL/GenBank/DDBJ whole genome shotgun (WGS) entry which is preliminary data.</text>
</comment>
<protein>
    <recommendedName>
        <fullName evidence="3">DUF2383 domain-containing protein</fullName>
    </recommendedName>
</protein>
<reference evidence="2" key="1">
    <citation type="journal article" date="2019" name="Int. J. Syst. Evol. Microbiol.">
        <title>The Global Catalogue of Microorganisms (GCM) 10K type strain sequencing project: providing services to taxonomists for standard genome sequencing and annotation.</title>
        <authorList>
            <consortium name="The Broad Institute Genomics Platform"/>
            <consortium name="The Broad Institute Genome Sequencing Center for Infectious Disease"/>
            <person name="Wu L."/>
            <person name="Ma J."/>
        </authorList>
    </citation>
    <scope>NUCLEOTIDE SEQUENCE [LARGE SCALE GENOMIC DNA]</scope>
    <source>
        <strain evidence="2">CCM 7491</strain>
    </source>
</reference>
<dbReference type="Proteomes" id="UP001595681">
    <property type="component" value="Unassembled WGS sequence"/>
</dbReference>
<evidence type="ECO:0000313" key="2">
    <source>
        <dbReference type="Proteomes" id="UP001595681"/>
    </source>
</evidence>
<dbReference type="EMBL" id="JBHRVU010000004">
    <property type="protein sequence ID" value="MFC3442766.1"/>
    <property type="molecule type" value="Genomic_DNA"/>
</dbReference>
<evidence type="ECO:0000313" key="1">
    <source>
        <dbReference type="EMBL" id="MFC3442766.1"/>
    </source>
</evidence>
<proteinExistence type="predicted"/>
<evidence type="ECO:0008006" key="3">
    <source>
        <dbReference type="Google" id="ProtNLM"/>
    </source>
</evidence>
<accession>A0ABV7NKU8</accession>
<name>A0ABV7NKU8_9SPHN</name>